<dbReference type="PROSITE" id="PS50949">
    <property type="entry name" value="HTH_GNTR"/>
    <property type="match status" value="1"/>
</dbReference>
<dbReference type="CDD" id="cd07377">
    <property type="entry name" value="WHTH_GntR"/>
    <property type="match status" value="1"/>
</dbReference>
<dbReference type="SUPFAM" id="SSF48008">
    <property type="entry name" value="GntR ligand-binding domain-like"/>
    <property type="match status" value="1"/>
</dbReference>
<dbReference type="EMBL" id="JABVED010000007">
    <property type="protein sequence ID" value="MBC6448313.1"/>
    <property type="molecule type" value="Genomic_DNA"/>
</dbReference>
<dbReference type="PRINTS" id="PR00035">
    <property type="entry name" value="HTHGNTR"/>
</dbReference>
<evidence type="ECO:0000256" key="2">
    <source>
        <dbReference type="ARBA" id="ARBA00023125"/>
    </source>
</evidence>
<evidence type="ECO:0000313" key="5">
    <source>
        <dbReference type="EMBL" id="MBC6448313.1"/>
    </source>
</evidence>
<dbReference type="InterPro" id="IPR036390">
    <property type="entry name" value="WH_DNA-bd_sf"/>
</dbReference>
<evidence type="ECO:0000313" key="6">
    <source>
        <dbReference type="Proteomes" id="UP000734823"/>
    </source>
</evidence>
<dbReference type="InterPro" id="IPR036388">
    <property type="entry name" value="WH-like_DNA-bd_sf"/>
</dbReference>
<dbReference type="InterPro" id="IPR011711">
    <property type="entry name" value="GntR_C"/>
</dbReference>
<dbReference type="SMART" id="SM00345">
    <property type="entry name" value="HTH_GNTR"/>
    <property type="match status" value="1"/>
</dbReference>
<reference evidence="5 6" key="1">
    <citation type="submission" date="2020-06" db="EMBL/GenBank/DDBJ databases">
        <title>Actinokineospora xiongansis sp. nov., isolated from soil of Baiyangdian.</title>
        <authorList>
            <person name="Zhang X."/>
        </authorList>
    </citation>
    <scope>NUCLEOTIDE SEQUENCE [LARGE SCALE GENOMIC DNA]</scope>
    <source>
        <strain evidence="5 6">HBU206404</strain>
    </source>
</reference>
<dbReference type="PANTHER" id="PTHR43537:SF24">
    <property type="entry name" value="GLUCONATE OPERON TRANSCRIPTIONAL REPRESSOR"/>
    <property type="match status" value="1"/>
</dbReference>
<dbReference type="Gene3D" id="1.20.120.530">
    <property type="entry name" value="GntR ligand-binding domain-like"/>
    <property type="match status" value="1"/>
</dbReference>
<keyword evidence="3" id="KW-0804">Transcription</keyword>
<dbReference type="Pfam" id="PF07729">
    <property type="entry name" value="FCD"/>
    <property type="match status" value="1"/>
</dbReference>
<keyword evidence="6" id="KW-1185">Reference proteome</keyword>
<comment type="caution">
    <text evidence="5">The sequence shown here is derived from an EMBL/GenBank/DDBJ whole genome shotgun (WGS) entry which is preliminary data.</text>
</comment>
<gene>
    <name evidence="5" type="ORF">GPZ80_14165</name>
</gene>
<dbReference type="RefSeq" id="WP_187220805.1">
    <property type="nucleotide sequence ID" value="NZ_JABVED010000007.1"/>
</dbReference>
<dbReference type="Pfam" id="PF00392">
    <property type="entry name" value="GntR"/>
    <property type="match status" value="1"/>
</dbReference>
<organism evidence="5 6">
    <name type="scientific">Actinokineospora xionganensis</name>
    <dbReference type="NCBI Taxonomy" id="2684470"/>
    <lineage>
        <taxon>Bacteria</taxon>
        <taxon>Bacillati</taxon>
        <taxon>Actinomycetota</taxon>
        <taxon>Actinomycetes</taxon>
        <taxon>Pseudonocardiales</taxon>
        <taxon>Pseudonocardiaceae</taxon>
        <taxon>Actinokineospora</taxon>
    </lineage>
</organism>
<evidence type="ECO:0000256" key="1">
    <source>
        <dbReference type="ARBA" id="ARBA00023015"/>
    </source>
</evidence>
<dbReference type="Gene3D" id="1.10.10.10">
    <property type="entry name" value="Winged helix-like DNA-binding domain superfamily/Winged helix DNA-binding domain"/>
    <property type="match status" value="1"/>
</dbReference>
<sequence length="237" mass="25375">MVFQPVARRSVPDEVFAQLLRAVIDGGVAAGESLPSERALAEVLGVSRPAVREALQRMSQARLVDVRQGDGTVVRDFRRSAGLDLLPRLLLRGETVDLAVVRDILDARLLIGPEVAALAAARAGDRLSRPLSDAIDALAVTEDPVASQRHALAYWDHLVDGADSIVYRLVFNSLRAAYEPALDLLGPLMAAEVSRTDAYRAVAAAVTEANPDHARSAALDLLSPATEAFLTVIKELT</sequence>
<proteinExistence type="predicted"/>
<feature type="domain" description="HTH gntR-type" evidence="4">
    <location>
        <begin position="9"/>
        <end position="77"/>
    </location>
</feature>
<name>A0ABR7L718_9PSEU</name>
<evidence type="ECO:0000259" key="4">
    <source>
        <dbReference type="PROSITE" id="PS50949"/>
    </source>
</evidence>
<dbReference type="InterPro" id="IPR008920">
    <property type="entry name" value="TF_FadR/GntR_C"/>
</dbReference>
<protein>
    <submittedName>
        <fullName evidence="5">FadR family transcriptional regulator</fullName>
    </submittedName>
</protein>
<keyword evidence="2" id="KW-0238">DNA-binding</keyword>
<dbReference type="InterPro" id="IPR000524">
    <property type="entry name" value="Tscrpt_reg_HTH_GntR"/>
</dbReference>
<dbReference type="Proteomes" id="UP000734823">
    <property type="component" value="Unassembled WGS sequence"/>
</dbReference>
<dbReference type="SUPFAM" id="SSF46785">
    <property type="entry name" value="Winged helix' DNA-binding domain"/>
    <property type="match status" value="1"/>
</dbReference>
<accession>A0ABR7L718</accession>
<dbReference type="PANTHER" id="PTHR43537">
    <property type="entry name" value="TRANSCRIPTIONAL REGULATOR, GNTR FAMILY"/>
    <property type="match status" value="1"/>
</dbReference>
<keyword evidence="1" id="KW-0805">Transcription regulation</keyword>
<evidence type="ECO:0000256" key="3">
    <source>
        <dbReference type="ARBA" id="ARBA00023163"/>
    </source>
</evidence>